<comment type="similarity">
    <text evidence="1">Belongs to the AB hydrolase superfamily. AB hydrolase 4 family.</text>
</comment>
<evidence type="ECO:0000313" key="2">
    <source>
        <dbReference type="EMBL" id="KAE8714272.1"/>
    </source>
</evidence>
<reference evidence="2" key="1">
    <citation type="submission" date="2019-09" db="EMBL/GenBank/DDBJ databases">
        <title>Draft genome information of white flower Hibiscus syriacus.</title>
        <authorList>
            <person name="Kim Y.-M."/>
        </authorList>
    </citation>
    <scope>NUCLEOTIDE SEQUENCE [LARGE SCALE GENOMIC DNA]</scope>
    <source>
        <strain evidence="2">YM2019G1</strain>
    </source>
</reference>
<accession>A0A6A3BGY8</accession>
<name>A0A6A3BGY8_HIBSY</name>
<dbReference type="AlphaFoldDB" id="A0A6A3BGY8"/>
<dbReference type="Proteomes" id="UP000436088">
    <property type="component" value="Unassembled WGS sequence"/>
</dbReference>
<dbReference type="GO" id="GO:0047372">
    <property type="term" value="F:monoacylglycerol lipase activity"/>
    <property type="evidence" value="ECO:0007669"/>
    <property type="project" value="TreeGrafter"/>
</dbReference>
<comment type="caution">
    <text evidence="2">The sequence shown here is derived from an EMBL/GenBank/DDBJ whole genome shotgun (WGS) entry which is preliminary data.</text>
</comment>
<dbReference type="PANTHER" id="PTHR10794:SF63">
    <property type="entry name" value="ALPHA_BETA HYDROLASE 1, ISOFORM A"/>
    <property type="match status" value="1"/>
</dbReference>
<dbReference type="Gene3D" id="3.40.50.1820">
    <property type="entry name" value="alpha/beta hydrolase"/>
    <property type="match status" value="1"/>
</dbReference>
<dbReference type="InterPro" id="IPR050960">
    <property type="entry name" value="AB_hydrolase_4_sf"/>
</dbReference>
<dbReference type="InterPro" id="IPR029058">
    <property type="entry name" value="AB_hydrolase_fold"/>
</dbReference>
<dbReference type="GO" id="GO:0034338">
    <property type="term" value="F:short-chain carboxylesterase activity"/>
    <property type="evidence" value="ECO:0007669"/>
    <property type="project" value="TreeGrafter"/>
</dbReference>
<evidence type="ECO:0000313" key="3">
    <source>
        <dbReference type="Proteomes" id="UP000436088"/>
    </source>
</evidence>
<dbReference type="PANTHER" id="PTHR10794">
    <property type="entry name" value="ABHYDROLASE DOMAIN-CONTAINING PROTEIN"/>
    <property type="match status" value="1"/>
</dbReference>
<keyword evidence="3" id="KW-1185">Reference proteome</keyword>
<proteinExistence type="inferred from homology"/>
<dbReference type="SUPFAM" id="SSF53474">
    <property type="entry name" value="alpha/beta-Hydrolases"/>
    <property type="match status" value="1"/>
</dbReference>
<gene>
    <name evidence="2" type="ORF">F3Y22_tig00110198pilonHSYRG00102</name>
</gene>
<dbReference type="EMBL" id="VEPZ02000872">
    <property type="protein sequence ID" value="KAE8714272.1"/>
    <property type="molecule type" value="Genomic_DNA"/>
</dbReference>
<organism evidence="2 3">
    <name type="scientific">Hibiscus syriacus</name>
    <name type="common">Rose of Sharon</name>
    <dbReference type="NCBI Taxonomy" id="106335"/>
    <lineage>
        <taxon>Eukaryota</taxon>
        <taxon>Viridiplantae</taxon>
        <taxon>Streptophyta</taxon>
        <taxon>Embryophyta</taxon>
        <taxon>Tracheophyta</taxon>
        <taxon>Spermatophyta</taxon>
        <taxon>Magnoliopsida</taxon>
        <taxon>eudicotyledons</taxon>
        <taxon>Gunneridae</taxon>
        <taxon>Pentapetalae</taxon>
        <taxon>rosids</taxon>
        <taxon>malvids</taxon>
        <taxon>Malvales</taxon>
        <taxon>Malvaceae</taxon>
        <taxon>Malvoideae</taxon>
        <taxon>Hibiscus</taxon>
    </lineage>
</organism>
<protein>
    <submittedName>
        <fullName evidence="2">Uncharacterized protein</fullName>
    </submittedName>
</protein>
<evidence type="ECO:0000256" key="1">
    <source>
        <dbReference type="ARBA" id="ARBA00010884"/>
    </source>
</evidence>
<sequence length="407" mass="45316">MDYQEEERGSLDMKRSGGQTSFLVLVYALQLTLKFVFEDVFSDPMVIKSSFSDCFPQFLGEPSSFELPQYIKHLAFGFAKHGWNVVVSNHQGLGGVSITRMPEQSLIISIISTRRLLYFAIGTSIGAKILVKYLGEDREKVPVTGAVAVCSPWDLVIGDRFICHRLLQKLYDRAIAIGLQGYAKMHDPRYSQLVNWEGIKKDLTLRWFILLAFNSRIRFEISITLLHALLEKLRISSSSPYVQNVSVQLLCIGSLDDPICAREDIPWDECRANKNIVLATSRHGGHLAFFEGITASRLCSLDAFADRDFSTGGLDGIIVDQGPYVNIAEDRMVAAVGKRACGKQSSRTLRQVRNIHDKTVVLASEQKQQLAEGKSEVAGSSICEVSGESSSLQRIKSFDVIVRQKDG</sequence>